<proteinExistence type="predicted"/>
<reference evidence="2" key="1">
    <citation type="journal article" date="2020" name="Fungal Divers.">
        <title>Resolving the Mortierellaceae phylogeny through synthesis of multi-gene phylogenetics and phylogenomics.</title>
        <authorList>
            <person name="Vandepol N."/>
            <person name="Liber J."/>
            <person name="Desiro A."/>
            <person name="Na H."/>
            <person name="Kennedy M."/>
            <person name="Barry K."/>
            <person name="Grigoriev I.V."/>
            <person name="Miller A.N."/>
            <person name="O'Donnell K."/>
            <person name="Stajich J.E."/>
            <person name="Bonito G."/>
        </authorList>
    </citation>
    <scope>NUCLEOTIDE SEQUENCE</scope>
    <source>
        <strain evidence="2">KOD948</strain>
    </source>
</reference>
<dbReference type="AlphaFoldDB" id="A0A9P6Q2K6"/>
<dbReference type="EMBL" id="JAAAJA010000252">
    <property type="protein sequence ID" value="KAG0257589.1"/>
    <property type="molecule type" value="Genomic_DNA"/>
</dbReference>
<evidence type="ECO:0000313" key="3">
    <source>
        <dbReference type="Proteomes" id="UP000726737"/>
    </source>
</evidence>
<evidence type="ECO:0000256" key="1">
    <source>
        <dbReference type="SAM" id="MobiDB-lite"/>
    </source>
</evidence>
<comment type="caution">
    <text evidence="2">The sequence shown here is derived from an EMBL/GenBank/DDBJ whole genome shotgun (WGS) entry which is preliminary data.</text>
</comment>
<dbReference type="OrthoDB" id="2437644at2759"/>
<organism evidence="2 3">
    <name type="scientific">Mortierella polycephala</name>
    <dbReference type="NCBI Taxonomy" id="41804"/>
    <lineage>
        <taxon>Eukaryota</taxon>
        <taxon>Fungi</taxon>
        <taxon>Fungi incertae sedis</taxon>
        <taxon>Mucoromycota</taxon>
        <taxon>Mortierellomycotina</taxon>
        <taxon>Mortierellomycetes</taxon>
        <taxon>Mortierellales</taxon>
        <taxon>Mortierellaceae</taxon>
        <taxon>Mortierella</taxon>
    </lineage>
</organism>
<evidence type="ECO:0000313" key="2">
    <source>
        <dbReference type="EMBL" id="KAG0257589.1"/>
    </source>
</evidence>
<dbReference type="Proteomes" id="UP000726737">
    <property type="component" value="Unassembled WGS sequence"/>
</dbReference>
<feature type="compositionally biased region" description="Low complexity" evidence="1">
    <location>
        <begin position="19"/>
        <end position="50"/>
    </location>
</feature>
<protein>
    <submittedName>
        <fullName evidence="2">Uncharacterized protein</fullName>
    </submittedName>
</protein>
<keyword evidence="3" id="KW-1185">Reference proteome</keyword>
<gene>
    <name evidence="2" type="ORF">BG011_003869</name>
</gene>
<sequence>MSTIRQIITKIAVPAARRSISNSSKTNSAASASLGRNASMASSASPSSSSRTLKTVAYTIVGSTVVVASVSHLLKDEVVYWTPNPRK</sequence>
<accession>A0A9P6Q2K6</accession>
<feature type="region of interest" description="Disordered" evidence="1">
    <location>
        <begin position="17"/>
        <end position="52"/>
    </location>
</feature>
<name>A0A9P6Q2K6_9FUNG</name>